<name>A0A1I8JHB4_9PLAT</name>
<evidence type="ECO:0000256" key="1">
    <source>
        <dbReference type="SAM" id="MobiDB-lite"/>
    </source>
</evidence>
<dbReference type="WBParaSite" id="maker-uti_cns_0047798-snap-gene-0.3-mRNA-1">
    <property type="protein sequence ID" value="maker-uti_cns_0047798-snap-gene-0.3-mRNA-1"/>
    <property type="gene ID" value="maker-uti_cns_0047798-snap-gene-0.3"/>
</dbReference>
<evidence type="ECO:0000313" key="3">
    <source>
        <dbReference type="WBParaSite" id="maker-uti_cns_0047798-snap-gene-0.3-mRNA-1"/>
    </source>
</evidence>
<feature type="region of interest" description="Disordered" evidence="1">
    <location>
        <begin position="42"/>
        <end position="176"/>
    </location>
</feature>
<dbReference type="Proteomes" id="UP000095280">
    <property type="component" value="Unplaced"/>
</dbReference>
<reference evidence="3" key="1">
    <citation type="submission" date="2016-11" db="UniProtKB">
        <authorList>
            <consortium name="WormBaseParasite"/>
        </authorList>
    </citation>
    <scope>IDENTIFICATION</scope>
</reference>
<keyword evidence="2" id="KW-1185">Reference proteome</keyword>
<accession>A0A1I8JHB4</accession>
<feature type="compositionally biased region" description="Basic and acidic residues" evidence="1">
    <location>
        <begin position="166"/>
        <end position="176"/>
    </location>
</feature>
<organism evidence="2 3">
    <name type="scientific">Macrostomum lignano</name>
    <dbReference type="NCBI Taxonomy" id="282301"/>
    <lineage>
        <taxon>Eukaryota</taxon>
        <taxon>Metazoa</taxon>
        <taxon>Spiralia</taxon>
        <taxon>Lophotrochozoa</taxon>
        <taxon>Platyhelminthes</taxon>
        <taxon>Rhabditophora</taxon>
        <taxon>Macrostomorpha</taxon>
        <taxon>Macrostomida</taxon>
        <taxon>Macrostomidae</taxon>
        <taxon>Macrostomum</taxon>
    </lineage>
</organism>
<proteinExistence type="predicted"/>
<dbReference type="AlphaFoldDB" id="A0A1I8JHB4"/>
<feature type="compositionally biased region" description="Pro residues" evidence="1">
    <location>
        <begin position="50"/>
        <end position="60"/>
    </location>
</feature>
<protein>
    <submittedName>
        <fullName evidence="3">Uncharacterized protein</fullName>
    </submittedName>
</protein>
<sequence>MEPRLLITDQKIKELKFYYGLTRHPVCRARPIRLQLRQDNGLRLLRPGHRPPPPAPPEPLPLRHRPGAAAGADPRQPRPAPRQPGRLPGHDRLCRRRCGGAGRLLPWPAQPGPVAQSRPRLPRRDGAGGRLPGPAGAGHRLVHPGELVNRLSGRAGAEMPQPAETLLDRKQDNSRR</sequence>
<evidence type="ECO:0000313" key="2">
    <source>
        <dbReference type="Proteomes" id="UP000095280"/>
    </source>
</evidence>